<feature type="transmembrane region" description="Helical" evidence="8">
    <location>
        <begin position="30"/>
        <end position="53"/>
    </location>
</feature>
<evidence type="ECO:0000256" key="2">
    <source>
        <dbReference type="ARBA" id="ARBA00022531"/>
    </source>
</evidence>
<accession>X0WUS6</accession>
<evidence type="ECO:0000313" key="9">
    <source>
        <dbReference type="EMBL" id="GAG34754.1"/>
    </source>
</evidence>
<proteinExistence type="inferred from homology"/>
<evidence type="ECO:0000256" key="5">
    <source>
        <dbReference type="ARBA" id="ARBA00023078"/>
    </source>
</evidence>
<evidence type="ECO:0000256" key="7">
    <source>
        <dbReference type="ARBA" id="ARBA00023276"/>
    </source>
</evidence>
<keyword evidence="7" id="KW-0604">Photosystem II</keyword>
<dbReference type="HAMAP" id="MF_00717">
    <property type="entry name" value="PSII_PsbY"/>
    <property type="match status" value="1"/>
</dbReference>
<protein>
    <submittedName>
        <fullName evidence="9">Uncharacterized protein</fullName>
    </submittedName>
</protein>
<keyword evidence="4 8" id="KW-1133">Transmembrane helix</keyword>
<gene>
    <name evidence="9" type="ORF">S01H1_74174</name>
</gene>
<evidence type="ECO:0000256" key="6">
    <source>
        <dbReference type="ARBA" id="ARBA00023136"/>
    </source>
</evidence>
<evidence type="ECO:0000256" key="1">
    <source>
        <dbReference type="ARBA" id="ARBA00004370"/>
    </source>
</evidence>
<evidence type="ECO:0000256" key="8">
    <source>
        <dbReference type="SAM" id="Phobius"/>
    </source>
</evidence>
<organism evidence="9">
    <name type="scientific">marine sediment metagenome</name>
    <dbReference type="NCBI Taxonomy" id="412755"/>
    <lineage>
        <taxon>unclassified sequences</taxon>
        <taxon>metagenomes</taxon>
        <taxon>ecological metagenomes</taxon>
    </lineage>
</organism>
<evidence type="ECO:0000256" key="3">
    <source>
        <dbReference type="ARBA" id="ARBA00022692"/>
    </source>
</evidence>
<dbReference type="EMBL" id="BARS01049599">
    <property type="protein sequence ID" value="GAG34754.1"/>
    <property type="molecule type" value="Genomic_DNA"/>
</dbReference>
<keyword evidence="2" id="KW-0602">Photosynthesis</keyword>
<name>X0WUS6_9ZZZZ</name>
<dbReference type="GO" id="GO:0009523">
    <property type="term" value="C:photosystem II"/>
    <property type="evidence" value="ECO:0007669"/>
    <property type="project" value="UniProtKB-KW"/>
</dbReference>
<dbReference type="InterPro" id="IPR009388">
    <property type="entry name" value="PSII_PsbY"/>
</dbReference>
<evidence type="ECO:0000256" key="4">
    <source>
        <dbReference type="ARBA" id="ARBA00022989"/>
    </source>
</evidence>
<keyword evidence="5" id="KW-0793">Thylakoid</keyword>
<reference evidence="9" key="1">
    <citation type="journal article" date="2014" name="Front. Microbiol.">
        <title>High frequency of phylogenetically diverse reductive dehalogenase-homologous genes in deep subseafloor sedimentary metagenomes.</title>
        <authorList>
            <person name="Kawai M."/>
            <person name="Futagami T."/>
            <person name="Toyoda A."/>
            <person name="Takaki Y."/>
            <person name="Nishi S."/>
            <person name="Hori S."/>
            <person name="Arai W."/>
            <person name="Tsubouchi T."/>
            <person name="Morono Y."/>
            <person name="Uchiyama I."/>
            <person name="Ito T."/>
            <person name="Fujiyama A."/>
            <person name="Inagaki F."/>
            <person name="Takami H."/>
        </authorList>
    </citation>
    <scope>NUCLEOTIDE SEQUENCE</scope>
    <source>
        <strain evidence="9">Expedition CK06-06</strain>
    </source>
</reference>
<comment type="subcellular location">
    <subcellularLocation>
        <location evidence="1">Membrane</location>
    </subcellularLocation>
</comment>
<feature type="transmembrane region" description="Helical" evidence="8">
    <location>
        <begin position="6"/>
        <end position="23"/>
    </location>
</feature>
<dbReference type="AlphaFoldDB" id="X0WUS6"/>
<dbReference type="GO" id="GO:0030145">
    <property type="term" value="F:manganese ion binding"/>
    <property type="evidence" value="ECO:0007669"/>
    <property type="project" value="InterPro"/>
</dbReference>
<comment type="caution">
    <text evidence="9">The sequence shown here is derived from an EMBL/GenBank/DDBJ whole genome shotgun (WGS) entry which is preliminary data.</text>
</comment>
<sequence length="61" mass="7013">MWIIILVINIIFCIQIFNIYRGFSAMDTRLLIIALPLLVAATWALLNIVTLAIQQVQRLSR</sequence>
<dbReference type="GO" id="GO:0015979">
    <property type="term" value="P:photosynthesis"/>
    <property type="evidence" value="ECO:0007669"/>
    <property type="project" value="UniProtKB-KW"/>
</dbReference>
<keyword evidence="6 8" id="KW-0472">Membrane</keyword>
<keyword evidence="3 8" id="KW-0812">Transmembrane</keyword>
<dbReference type="Pfam" id="PF06298">
    <property type="entry name" value="PsbY"/>
    <property type="match status" value="1"/>
</dbReference>